<evidence type="ECO:0000313" key="2">
    <source>
        <dbReference type="EMBL" id="CAB9526406.1"/>
    </source>
</evidence>
<sequence length="277" mass="31215">MPPKLSPSGALRFETEEHTLCGLCRTPYKSCECKGLKDNLHDWYVWHGVPSTMIPSAKDRIFVGLPPPPDNSSRTKLVKRWVSLVNISMIMGHFDANHWFSTKWESLNASMDARTKLLNEMVADYVAQLPTNTELTVLARVLGLQRRAIAGKVDGIAKEAWAALRIFLSGDWACMSKAGSKLLMNAFNTRDPKKYPRDDPHLERILDSGVSRIYGVMEMGFDKKGYCLAMEPGRRPCGVGTSTTLETSDERLISKKARKRKTTKESIPTKKRRRVES</sequence>
<proteinExistence type="predicted"/>
<gene>
    <name evidence="2" type="ORF">SEMRO_1823_G299900.1</name>
</gene>
<dbReference type="Proteomes" id="UP001153069">
    <property type="component" value="Unassembled WGS sequence"/>
</dbReference>
<evidence type="ECO:0000256" key="1">
    <source>
        <dbReference type="SAM" id="MobiDB-lite"/>
    </source>
</evidence>
<dbReference type="EMBL" id="CAICTM010001821">
    <property type="protein sequence ID" value="CAB9526406.1"/>
    <property type="molecule type" value="Genomic_DNA"/>
</dbReference>
<reference evidence="2" key="1">
    <citation type="submission" date="2020-06" db="EMBL/GenBank/DDBJ databases">
        <authorList>
            <consortium name="Plant Systems Biology data submission"/>
        </authorList>
    </citation>
    <scope>NUCLEOTIDE SEQUENCE</scope>
    <source>
        <strain evidence="2">D6</strain>
    </source>
</reference>
<comment type="caution">
    <text evidence="2">The sequence shown here is derived from an EMBL/GenBank/DDBJ whole genome shotgun (WGS) entry which is preliminary data.</text>
</comment>
<evidence type="ECO:0000313" key="3">
    <source>
        <dbReference type="Proteomes" id="UP001153069"/>
    </source>
</evidence>
<dbReference type="AlphaFoldDB" id="A0A9N8HUI5"/>
<protein>
    <submittedName>
        <fullName evidence="2">Uncharacterized protein</fullName>
    </submittedName>
</protein>
<feature type="region of interest" description="Disordered" evidence="1">
    <location>
        <begin position="239"/>
        <end position="277"/>
    </location>
</feature>
<keyword evidence="3" id="KW-1185">Reference proteome</keyword>
<name>A0A9N8HUI5_9STRA</name>
<accession>A0A9N8HUI5</accession>
<organism evidence="2 3">
    <name type="scientific">Seminavis robusta</name>
    <dbReference type="NCBI Taxonomy" id="568900"/>
    <lineage>
        <taxon>Eukaryota</taxon>
        <taxon>Sar</taxon>
        <taxon>Stramenopiles</taxon>
        <taxon>Ochrophyta</taxon>
        <taxon>Bacillariophyta</taxon>
        <taxon>Bacillariophyceae</taxon>
        <taxon>Bacillariophycidae</taxon>
        <taxon>Naviculales</taxon>
        <taxon>Naviculaceae</taxon>
        <taxon>Seminavis</taxon>
    </lineage>
</organism>